<gene>
    <name evidence="1" type="ORF">B5808_08885</name>
</gene>
<dbReference type="Proteomes" id="UP000192775">
    <property type="component" value="Chromosome"/>
</dbReference>
<organism evidence="1 2">
    <name type="scientific">Cnuibacter physcomitrellae</name>
    <dbReference type="NCBI Taxonomy" id="1619308"/>
    <lineage>
        <taxon>Bacteria</taxon>
        <taxon>Bacillati</taxon>
        <taxon>Actinomycetota</taxon>
        <taxon>Actinomycetes</taxon>
        <taxon>Micrococcales</taxon>
        <taxon>Microbacteriaceae</taxon>
        <taxon>Cnuibacter</taxon>
    </lineage>
</organism>
<proteinExistence type="predicted"/>
<dbReference type="KEGG" id="cphy:B5808_08885"/>
<accession>A0A1X9LM08</accession>
<evidence type="ECO:0000313" key="1">
    <source>
        <dbReference type="EMBL" id="ARJ05318.1"/>
    </source>
</evidence>
<sequence length="173" mass="17664">MADLIVIAFDTENDAEGAYEKVQELQGDLIVELAGLALVKVDQEGKTHVSYPGGVGNVGLGAAGGALFGALIGIIFFVPFIGLVFGGLFGALFAGLDRTGLNAEFRAQVKDSVSAGKSAVVLYATKLTEDKFAAALAPFHGTVIKTSLSAEDEKTLIHDLGGAESAPAAPAQA</sequence>
<keyword evidence="2" id="KW-1185">Reference proteome</keyword>
<dbReference type="EMBL" id="CP020715">
    <property type="protein sequence ID" value="ARJ05318.1"/>
    <property type="molecule type" value="Genomic_DNA"/>
</dbReference>
<dbReference type="STRING" id="1619308.B5808_08885"/>
<evidence type="ECO:0000313" key="2">
    <source>
        <dbReference type="Proteomes" id="UP000192775"/>
    </source>
</evidence>
<dbReference type="AlphaFoldDB" id="A0A1X9LM08"/>
<protein>
    <submittedName>
        <fullName evidence="1">Uncharacterized protein</fullName>
    </submittedName>
</protein>
<dbReference type="InterPro" id="IPR009200">
    <property type="entry name" value="DUF1269_membrane"/>
</dbReference>
<name>A0A1X9LM08_9MICO</name>
<reference evidence="1 2" key="1">
    <citation type="submission" date="2017-04" db="EMBL/GenBank/DDBJ databases">
        <authorList>
            <person name="Afonso C.L."/>
            <person name="Miller P.J."/>
            <person name="Scott M.A."/>
            <person name="Spackman E."/>
            <person name="Goraichik I."/>
            <person name="Dimitrov K.M."/>
            <person name="Suarez D.L."/>
            <person name="Swayne D.E."/>
        </authorList>
    </citation>
    <scope>NUCLEOTIDE SEQUENCE [LARGE SCALE GENOMIC DNA]</scope>
    <source>
        <strain evidence="2">XA(T)</strain>
    </source>
</reference>
<dbReference type="RefSeq" id="WP_085019456.1">
    <property type="nucleotide sequence ID" value="NZ_BMHD01000001.1"/>
</dbReference>
<dbReference type="Pfam" id="PF06897">
    <property type="entry name" value="DUF1269"/>
    <property type="match status" value="1"/>
</dbReference>